<feature type="domain" description="G-protein coupled receptors family 1 profile" evidence="14">
    <location>
        <begin position="39"/>
        <end position="285"/>
    </location>
</feature>
<keyword evidence="7 13" id="KW-1133">Transmembrane helix</keyword>
<dbReference type="STRING" id="246437.L9KHV7"/>
<keyword evidence="9 13" id="KW-0472">Membrane</keyword>
<gene>
    <name evidence="15" type="ORF">TREES_T100010860</name>
</gene>
<evidence type="ECO:0000256" key="5">
    <source>
        <dbReference type="ARBA" id="ARBA00022692"/>
    </source>
</evidence>
<dbReference type="FunFam" id="1.20.1070.10:FF:000007">
    <property type="entry name" value="Olfactory receptor"/>
    <property type="match status" value="1"/>
</dbReference>
<dbReference type="InterPro" id="IPR017452">
    <property type="entry name" value="GPCR_Rhodpsn_7TM"/>
</dbReference>
<keyword evidence="3 13" id="KW-1003">Cell membrane</keyword>
<keyword evidence="5 12" id="KW-0812">Transmembrane</keyword>
<dbReference type="InterPro" id="IPR000276">
    <property type="entry name" value="GPCR_Rhodpsn"/>
</dbReference>
<feature type="transmembrane region" description="Helical" evidence="13">
    <location>
        <begin position="191"/>
        <end position="213"/>
    </location>
</feature>
<evidence type="ECO:0000256" key="2">
    <source>
        <dbReference type="ARBA" id="ARBA00010663"/>
    </source>
</evidence>
<dbReference type="Pfam" id="PF13853">
    <property type="entry name" value="7tm_4"/>
    <property type="match status" value="1"/>
</dbReference>
<dbReference type="Gene3D" id="1.20.1070.10">
    <property type="entry name" value="Rhodopsin 7-helix transmembrane proteins"/>
    <property type="match status" value="1"/>
</dbReference>
<keyword evidence="6 13" id="KW-0552">Olfaction</keyword>
<name>L9KHV7_TUPCH</name>
<accession>L9KHV7</accession>
<dbReference type="AlphaFoldDB" id="L9KHV7"/>
<keyword evidence="4 13" id="KW-0716">Sensory transduction</keyword>
<feature type="transmembrane region" description="Helical" evidence="13">
    <location>
        <begin position="100"/>
        <end position="118"/>
    </location>
</feature>
<dbReference type="InParanoid" id="L9KHV7"/>
<feature type="transmembrane region" description="Helical" evidence="13">
    <location>
        <begin position="234"/>
        <end position="256"/>
    </location>
</feature>
<evidence type="ECO:0000256" key="1">
    <source>
        <dbReference type="ARBA" id="ARBA00004651"/>
    </source>
</evidence>
<evidence type="ECO:0000256" key="11">
    <source>
        <dbReference type="ARBA" id="ARBA00023224"/>
    </source>
</evidence>
<feature type="transmembrane region" description="Helical" evidence="13">
    <location>
        <begin position="24"/>
        <end position="45"/>
    </location>
</feature>
<dbReference type="InterPro" id="IPR000725">
    <property type="entry name" value="Olfact_rcpt"/>
</dbReference>
<dbReference type="EMBL" id="KB320828">
    <property type="protein sequence ID" value="ELW62321.1"/>
    <property type="molecule type" value="Genomic_DNA"/>
</dbReference>
<dbReference type="GO" id="GO:0004984">
    <property type="term" value="F:olfactory receptor activity"/>
    <property type="evidence" value="ECO:0007669"/>
    <property type="project" value="InterPro"/>
</dbReference>
<evidence type="ECO:0000256" key="7">
    <source>
        <dbReference type="ARBA" id="ARBA00022989"/>
    </source>
</evidence>
<proteinExistence type="inferred from homology"/>
<dbReference type="GO" id="GO:0004930">
    <property type="term" value="F:G protein-coupled receptor activity"/>
    <property type="evidence" value="ECO:0007669"/>
    <property type="project" value="UniProtKB-KW"/>
</dbReference>
<reference evidence="16" key="1">
    <citation type="submission" date="2012-07" db="EMBL/GenBank/DDBJ databases">
        <title>Genome of the Chinese tree shrew, a rising model animal genetically related to primates.</title>
        <authorList>
            <person name="Zhang G."/>
            <person name="Fan Y."/>
            <person name="Yao Y."/>
            <person name="Huang Z."/>
        </authorList>
    </citation>
    <scope>NUCLEOTIDE SEQUENCE [LARGE SCALE GENOMIC DNA]</scope>
</reference>
<dbReference type="PRINTS" id="PR00245">
    <property type="entry name" value="OLFACTORYR"/>
</dbReference>
<evidence type="ECO:0000256" key="12">
    <source>
        <dbReference type="RuleBase" id="RU000688"/>
    </source>
</evidence>
<evidence type="ECO:0000256" key="13">
    <source>
        <dbReference type="RuleBase" id="RU363047"/>
    </source>
</evidence>
<feature type="transmembrane region" description="Helical" evidence="13">
    <location>
        <begin position="268"/>
        <end position="287"/>
    </location>
</feature>
<organism evidence="15 16">
    <name type="scientific">Tupaia chinensis</name>
    <name type="common">Chinese tree shrew</name>
    <name type="synonym">Tupaia belangeri chinensis</name>
    <dbReference type="NCBI Taxonomy" id="246437"/>
    <lineage>
        <taxon>Eukaryota</taxon>
        <taxon>Metazoa</taxon>
        <taxon>Chordata</taxon>
        <taxon>Craniata</taxon>
        <taxon>Vertebrata</taxon>
        <taxon>Euteleostomi</taxon>
        <taxon>Mammalia</taxon>
        <taxon>Eutheria</taxon>
        <taxon>Euarchontoglires</taxon>
        <taxon>Scandentia</taxon>
        <taxon>Tupaiidae</taxon>
        <taxon>Tupaia</taxon>
    </lineage>
</organism>
<dbReference type="KEGG" id="tup:102469878"/>
<feature type="transmembrane region" description="Helical" evidence="13">
    <location>
        <begin position="57"/>
        <end position="80"/>
    </location>
</feature>
<feature type="transmembrane region" description="Helical" evidence="13">
    <location>
        <begin position="138"/>
        <end position="164"/>
    </location>
</feature>
<protein>
    <recommendedName>
        <fullName evidence="13">Olfactory receptor</fullName>
    </recommendedName>
</protein>
<dbReference type="InterPro" id="IPR050427">
    <property type="entry name" value="Olfactory_Receptors"/>
</dbReference>
<dbReference type="PRINTS" id="PR00237">
    <property type="entry name" value="GPCRRHODOPSN"/>
</dbReference>
<evidence type="ECO:0000256" key="10">
    <source>
        <dbReference type="ARBA" id="ARBA00023170"/>
    </source>
</evidence>
<dbReference type="eggNOG" id="ENOG502TEH7">
    <property type="taxonomic scope" value="Eukaryota"/>
</dbReference>
<dbReference type="FunFam" id="1.10.1220.70:FF:000001">
    <property type="entry name" value="Olfactory receptor"/>
    <property type="match status" value="1"/>
</dbReference>
<keyword evidence="11 12" id="KW-0807">Transducer</keyword>
<sequence>MEPKNNVTFFVFTGLTQNPVEQKVLFVMFLLFYILTVVGNLLIVVTITVSKTLGSPMYFFLAGLSLMDIIYSSAITPKLISDLFFGKNVISFQSCMTQLFIEHISGGSGVFILVVMAYDRYVAICKPLHYLVIMRRRVCVLFLAVSLFGGFLHSVVQFSAIYALPFCGPNVIDHFLCDMYPLLELVCADTYAIGFLVVFNGGLICTIVFLVLLTSYGVILHSLKNLSQEGRRKALSTCGSHITVVVLFFVPCIFMYVRPVKTFPTDKLLSVFYTVVTPMLNPLIYTLRNSEMKNAMKMLWGRKILLGSRLVTHPP</sequence>
<dbReference type="SMART" id="SM01381">
    <property type="entry name" value="7TM_GPCR_Srsx"/>
    <property type="match status" value="1"/>
</dbReference>
<dbReference type="PROSITE" id="PS50262">
    <property type="entry name" value="G_PROTEIN_RECEP_F1_2"/>
    <property type="match status" value="1"/>
</dbReference>
<comment type="subcellular location">
    <subcellularLocation>
        <location evidence="1 13">Cell membrane</location>
        <topology evidence="1 13">Multi-pass membrane protein</topology>
    </subcellularLocation>
</comment>
<dbReference type="Proteomes" id="UP000011518">
    <property type="component" value="Unassembled WGS sequence"/>
</dbReference>
<dbReference type="GO" id="GO:0005886">
    <property type="term" value="C:plasma membrane"/>
    <property type="evidence" value="ECO:0007669"/>
    <property type="project" value="UniProtKB-SubCell"/>
</dbReference>
<comment type="similarity">
    <text evidence="2 12">Belongs to the G-protein coupled receptor 1 family.</text>
</comment>
<evidence type="ECO:0000256" key="6">
    <source>
        <dbReference type="ARBA" id="ARBA00022725"/>
    </source>
</evidence>
<evidence type="ECO:0000256" key="4">
    <source>
        <dbReference type="ARBA" id="ARBA00022606"/>
    </source>
</evidence>
<keyword evidence="16" id="KW-1185">Reference proteome</keyword>
<evidence type="ECO:0000256" key="9">
    <source>
        <dbReference type="ARBA" id="ARBA00023136"/>
    </source>
</evidence>
<evidence type="ECO:0000313" key="16">
    <source>
        <dbReference type="Proteomes" id="UP000011518"/>
    </source>
</evidence>
<evidence type="ECO:0000259" key="14">
    <source>
        <dbReference type="PROSITE" id="PS50262"/>
    </source>
</evidence>
<dbReference type="OrthoDB" id="10017003at2759"/>
<evidence type="ECO:0000256" key="8">
    <source>
        <dbReference type="ARBA" id="ARBA00023040"/>
    </source>
</evidence>
<evidence type="ECO:0000256" key="3">
    <source>
        <dbReference type="ARBA" id="ARBA00022475"/>
    </source>
</evidence>
<dbReference type="CDD" id="cd15939">
    <property type="entry name" value="7tmA_OR4A-like"/>
    <property type="match status" value="1"/>
</dbReference>
<keyword evidence="8 12" id="KW-0297">G-protein coupled receptor</keyword>
<reference evidence="16" key="2">
    <citation type="journal article" date="2013" name="Nat. Commun.">
        <title>Genome of the Chinese tree shrew.</title>
        <authorList>
            <person name="Fan Y."/>
            <person name="Huang Z.Y."/>
            <person name="Cao C.C."/>
            <person name="Chen C.S."/>
            <person name="Chen Y.X."/>
            <person name="Fan D.D."/>
            <person name="He J."/>
            <person name="Hou H.L."/>
            <person name="Hu L."/>
            <person name="Hu X.T."/>
            <person name="Jiang X.T."/>
            <person name="Lai R."/>
            <person name="Lang Y.S."/>
            <person name="Liang B."/>
            <person name="Liao S.G."/>
            <person name="Mu D."/>
            <person name="Ma Y.Y."/>
            <person name="Niu Y.Y."/>
            <person name="Sun X.Q."/>
            <person name="Xia J.Q."/>
            <person name="Xiao J."/>
            <person name="Xiong Z.Q."/>
            <person name="Xu L."/>
            <person name="Yang L."/>
            <person name="Zhang Y."/>
            <person name="Zhao W."/>
            <person name="Zhao X.D."/>
            <person name="Zheng Y.T."/>
            <person name="Zhou J.M."/>
            <person name="Zhu Y.B."/>
            <person name="Zhang G.J."/>
            <person name="Wang J."/>
            <person name="Yao Y.G."/>
        </authorList>
    </citation>
    <scope>NUCLEOTIDE SEQUENCE [LARGE SCALE GENOMIC DNA]</scope>
</reference>
<dbReference type="FunCoup" id="L9KHV7">
    <property type="interactions" value="405"/>
</dbReference>
<dbReference type="PANTHER" id="PTHR48002">
    <property type="entry name" value="OLFACTORY RECEPTOR"/>
    <property type="match status" value="1"/>
</dbReference>
<dbReference type="SUPFAM" id="SSF81321">
    <property type="entry name" value="Family A G protein-coupled receptor-like"/>
    <property type="match status" value="1"/>
</dbReference>
<evidence type="ECO:0000313" key="15">
    <source>
        <dbReference type="EMBL" id="ELW62321.1"/>
    </source>
</evidence>
<keyword evidence="10 12" id="KW-0675">Receptor</keyword>
<dbReference type="PROSITE" id="PS00237">
    <property type="entry name" value="G_PROTEIN_RECEP_F1_1"/>
    <property type="match status" value="1"/>
</dbReference>